<reference evidence="1" key="2">
    <citation type="submission" date="2025-08" db="UniProtKB">
        <authorList>
            <consortium name="Ensembl"/>
        </authorList>
    </citation>
    <scope>IDENTIFICATION</scope>
</reference>
<accession>A0AC11DR94</accession>
<protein>
    <submittedName>
        <fullName evidence="1">Claudin 10</fullName>
    </submittedName>
</protein>
<reference evidence="1" key="3">
    <citation type="submission" date="2025-09" db="UniProtKB">
        <authorList>
            <consortium name="Ensembl"/>
        </authorList>
    </citation>
    <scope>IDENTIFICATION</scope>
</reference>
<name>A0AC11DR94_SHEEP</name>
<reference evidence="1" key="1">
    <citation type="submission" date="2020-11" db="EMBL/GenBank/DDBJ databases">
        <authorList>
            <person name="Davenport K.M."/>
            <person name="Bickhart D.M."/>
            <person name="Smith T.P.L."/>
            <person name="Murdoch B.M."/>
            <person name="Rosen B.D."/>
        </authorList>
    </citation>
    <scope>NUCLEOTIDE SEQUENCE [LARGE SCALE GENOMIC DNA]</scope>
    <source>
        <strain evidence="1">OAR_USU_Benz2616</strain>
    </source>
</reference>
<sequence>MLESFLQPSEHEALSPTRIDSLPRWSTRVVPAACLDHGCHLSGQCPRRRLSDMSRAQISALVFGVGGFGALVAATASNEWKVTTRASSVITATWVYQGLWMNCAGNALGSFHCRPHFTIFKVEGYIQACRGLMIAAVSLGFFASIFALIGMKCTKVGGSDKAKAKIACLAGIVFILSGLCSMTGCSLYANKITTEFFDPLFVEQKYELGAALFIGWAGASLCIIGGVIFCFSISDNSKAPRMGYTYNGATSVMSSRTKYHGREADLKTSNPSKQFDKNAYV</sequence>
<organism evidence="1">
    <name type="scientific">Ovis aries</name>
    <name type="common">Sheep</name>
    <dbReference type="NCBI Taxonomy" id="9940"/>
    <lineage>
        <taxon>Eukaryota</taxon>
        <taxon>Metazoa</taxon>
        <taxon>Chordata</taxon>
        <taxon>Craniata</taxon>
        <taxon>Vertebrata</taxon>
        <taxon>Euteleostomi</taxon>
        <taxon>Mammalia</taxon>
        <taxon>Eutheria</taxon>
        <taxon>Laurasiatheria</taxon>
        <taxon>Artiodactyla</taxon>
        <taxon>Ruminantia</taxon>
        <taxon>Pecora</taxon>
        <taxon>Bovidae</taxon>
        <taxon>Caprinae</taxon>
        <taxon>Ovis</taxon>
    </lineage>
</organism>
<gene>
    <name evidence="1" type="primary">CLDN10</name>
</gene>
<evidence type="ECO:0000313" key="1">
    <source>
        <dbReference type="Ensembl" id="ENSOARP00020049363.1"/>
    </source>
</evidence>
<proteinExistence type="predicted"/>
<dbReference type="Ensembl" id="ENSOART00020048066.1">
    <property type="protein sequence ID" value="ENSOARP00020049363.1"/>
    <property type="gene ID" value="ENSOARG00020017535.2"/>
</dbReference>